<reference evidence="1 2" key="1">
    <citation type="submission" date="2015-07" db="EMBL/GenBank/DDBJ databases">
        <title>The genome of Eufriesea mexicana.</title>
        <authorList>
            <person name="Pan H."/>
            <person name="Kapheim K."/>
        </authorList>
    </citation>
    <scope>NUCLEOTIDE SEQUENCE [LARGE SCALE GENOMIC DNA]</scope>
    <source>
        <strain evidence="1">0111107269</strain>
        <tissue evidence="1">Whole body</tissue>
    </source>
</reference>
<dbReference type="AlphaFoldDB" id="A0A310SJ40"/>
<evidence type="ECO:0000313" key="1">
    <source>
        <dbReference type="EMBL" id="OAD54164.1"/>
    </source>
</evidence>
<accession>A0A310SJ40</accession>
<gene>
    <name evidence="1" type="ORF">WN48_08294</name>
</gene>
<organism evidence="1 2">
    <name type="scientific">Eufriesea mexicana</name>
    <dbReference type="NCBI Taxonomy" id="516756"/>
    <lineage>
        <taxon>Eukaryota</taxon>
        <taxon>Metazoa</taxon>
        <taxon>Ecdysozoa</taxon>
        <taxon>Arthropoda</taxon>
        <taxon>Hexapoda</taxon>
        <taxon>Insecta</taxon>
        <taxon>Pterygota</taxon>
        <taxon>Neoptera</taxon>
        <taxon>Endopterygota</taxon>
        <taxon>Hymenoptera</taxon>
        <taxon>Apocrita</taxon>
        <taxon>Aculeata</taxon>
        <taxon>Apoidea</taxon>
        <taxon>Anthophila</taxon>
        <taxon>Apidae</taxon>
        <taxon>Eufriesea</taxon>
    </lineage>
</organism>
<protein>
    <submittedName>
        <fullName evidence="1">Uncharacterized protein</fullName>
    </submittedName>
</protein>
<sequence length="93" mass="10363">MQSHSMSNSISHATNNAIKSELVVIIKIIPGGILHILPTVPSRVNNILPSALSRFSFVPTMMYHAAENVIVICCVPKFEEETQWSLNETLFRV</sequence>
<keyword evidence="2" id="KW-1185">Reference proteome</keyword>
<dbReference type="EMBL" id="KQ765071">
    <property type="protein sequence ID" value="OAD54164.1"/>
    <property type="molecule type" value="Genomic_DNA"/>
</dbReference>
<proteinExistence type="predicted"/>
<name>A0A310SJ40_9HYME</name>
<evidence type="ECO:0000313" key="2">
    <source>
        <dbReference type="Proteomes" id="UP000250275"/>
    </source>
</evidence>
<dbReference type="Proteomes" id="UP000250275">
    <property type="component" value="Unassembled WGS sequence"/>
</dbReference>